<evidence type="ECO:0000256" key="1">
    <source>
        <dbReference type="ARBA" id="ARBA00022729"/>
    </source>
</evidence>
<evidence type="ECO:0000313" key="2">
    <source>
        <dbReference type="EMBL" id="MBZ1351814.1"/>
    </source>
</evidence>
<evidence type="ECO:0000313" key="3">
    <source>
        <dbReference type="Proteomes" id="UP000739565"/>
    </source>
</evidence>
<organism evidence="2 3">
    <name type="scientific">Zwartia hollandica</name>
    <dbReference type="NCBI Taxonomy" id="324606"/>
    <lineage>
        <taxon>Bacteria</taxon>
        <taxon>Pseudomonadati</taxon>
        <taxon>Pseudomonadota</taxon>
        <taxon>Betaproteobacteria</taxon>
        <taxon>Burkholderiales</taxon>
        <taxon>Alcaligenaceae</taxon>
        <taxon>Zwartia</taxon>
    </lineage>
</organism>
<dbReference type="Proteomes" id="UP000739565">
    <property type="component" value="Unassembled WGS sequence"/>
</dbReference>
<accession>A0A953T8K2</accession>
<gene>
    <name evidence="2" type="ORF">KZZ10_14315</name>
</gene>
<keyword evidence="1" id="KW-0732">Signal</keyword>
<keyword evidence="3" id="KW-1185">Reference proteome</keyword>
<dbReference type="EMBL" id="JAHXRI010000011">
    <property type="protein sequence ID" value="MBZ1351814.1"/>
    <property type="molecule type" value="Genomic_DNA"/>
</dbReference>
<dbReference type="RefSeq" id="WP_375372581.1">
    <property type="nucleotide sequence ID" value="NZ_JAHXRI010000011.1"/>
</dbReference>
<dbReference type="AlphaFoldDB" id="A0A953T8K2"/>
<name>A0A953T8K2_9BURK</name>
<proteinExistence type="predicted"/>
<comment type="caution">
    <text evidence="2">The sequence shown here is derived from an EMBL/GenBank/DDBJ whole genome shotgun (WGS) entry which is preliminary data.</text>
</comment>
<sequence>MNNGISISTSGDNINGVANTGTITTLTNNGTISTSGSDANGIQNYLGTITTLTNNGTISTSGDHAMAIDNSFGAITTLTNSGTISTSGFFADAILTGSNMTALTNGGTISTSSQFSYGIYHFSNTNTITTLINSGTISTIGAGSHGIANNGAISSLSNTGTISATGADAYGIFSSPTSNITTLNNKQGAGNASGALTYAGVLPRNYNIIIASPSTYGQLSITSITSPISTMVFGISDLSTTSSSIVGQTLAGVLQGFGSDLSTYISSGLTFSNGYTYSFTQQGGTGTWDLTITACSICTSGDSGGGGTTISNIARGTSVGLSALGSNPVLAGGTLVLNKGDSSSVSIVITSVGGTIQQPTSGSATLSGVFSGAGGLTFIGTGSTIMSGANTYSGGTTVAGGTLVVAGPSPTG</sequence>
<dbReference type="Pfam" id="PF12951">
    <property type="entry name" value="PATR"/>
    <property type="match status" value="1"/>
</dbReference>
<dbReference type="InterPro" id="IPR013425">
    <property type="entry name" value="Autotrns_rpt"/>
</dbReference>
<protein>
    <submittedName>
        <fullName evidence="2">Uncharacterized protein</fullName>
    </submittedName>
</protein>
<feature type="non-terminal residue" evidence="2">
    <location>
        <position position="412"/>
    </location>
</feature>
<reference evidence="2" key="1">
    <citation type="submission" date="2021-07" db="EMBL/GenBank/DDBJ databases">
        <title>New genus and species of the family Alcaligenaceae.</title>
        <authorList>
            <person name="Hahn M.W."/>
        </authorList>
    </citation>
    <scope>NUCLEOTIDE SEQUENCE</scope>
    <source>
        <strain evidence="2">LF4-65</strain>
    </source>
</reference>
<dbReference type="NCBIfam" id="TIGR02601">
    <property type="entry name" value="autotrns_rpt"/>
    <property type="match status" value="1"/>
</dbReference>